<sequence>MSKYLQEAIKKRKEFIITRLVQFHGDEDSQPDTRDLSRLTLTELEDKYAYIRGNKDDEEEMPH</sequence>
<keyword evidence="2" id="KW-1185">Reference proteome</keyword>
<protein>
    <submittedName>
        <fullName evidence="1">Fur-regulated basic protein FbpA</fullName>
    </submittedName>
</protein>
<gene>
    <name evidence="1" type="ORF">HXA33_15650</name>
</gene>
<name>A0A9Q4B439_SALAG</name>
<comment type="caution">
    <text evidence="1">The sequence shown here is derived from an EMBL/GenBank/DDBJ whole genome shotgun (WGS) entry which is preliminary data.</text>
</comment>
<proteinExistence type="predicted"/>
<evidence type="ECO:0000313" key="1">
    <source>
        <dbReference type="EMBL" id="MCR6097972.1"/>
    </source>
</evidence>
<dbReference type="OrthoDB" id="2974077at2"/>
<dbReference type="RefSeq" id="WP_078578188.1">
    <property type="nucleotide sequence ID" value="NZ_JABXYM010000001.1"/>
</dbReference>
<accession>A0A9Q4B439</accession>
<dbReference type="Proteomes" id="UP001057753">
    <property type="component" value="Unassembled WGS sequence"/>
</dbReference>
<organism evidence="1 2">
    <name type="scientific">Salipaludibacillus agaradhaerens</name>
    <name type="common">Bacillus agaradhaerens</name>
    <dbReference type="NCBI Taxonomy" id="76935"/>
    <lineage>
        <taxon>Bacteria</taxon>
        <taxon>Bacillati</taxon>
        <taxon>Bacillota</taxon>
        <taxon>Bacilli</taxon>
        <taxon>Bacillales</taxon>
        <taxon>Bacillaceae</taxon>
    </lineage>
</organism>
<evidence type="ECO:0000313" key="2">
    <source>
        <dbReference type="Proteomes" id="UP001057753"/>
    </source>
</evidence>
<dbReference type="AlphaFoldDB" id="A0A9Q4B439"/>
<reference evidence="1" key="1">
    <citation type="submission" date="2020-06" db="EMBL/GenBank/DDBJ databases">
        <title>Insight into the genomes of haloalkaliphilic bacilli from Kenyan soda lakes.</title>
        <authorList>
            <person name="Mwirichia R."/>
            <person name="Villamizar G.C."/>
            <person name="Poehlein A."/>
            <person name="Mugweru J."/>
            <person name="Kipnyargis A."/>
            <person name="Kiplimo D."/>
            <person name="Orwa P."/>
            <person name="Daniel R."/>
        </authorList>
    </citation>
    <scope>NUCLEOTIDE SEQUENCE</scope>
    <source>
        <strain evidence="1">B1096_S55</strain>
    </source>
</reference>
<dbReference type="EMBL" id="JABXYM010000001">
    <property type="protein sequence ID" value="MCR6097972.1"/>
    <property type="molecule type" value="Genomic_DNA"/>
</dbReference>